<evidence type="ECO:0000256" key="10">
    <source>
        <dbReference type="PROSITE-ProRule" id="PRU00169"/>
    </source>
</evidence>
<dbReference type="Gene3D" id="1.10.10.10">
    <property type="entry name" value="Winged helix-like DNA-binding domain superfamily/Winged helix DNA-binding domain"/>
    <property type="match status" value="1"/>
</dbReference>
<dbReference type="PANTHER" id="PTHR45526">
    <property type="entry name" value="TRANSCRIPTIONAL REGULATORY PROTEIN DPIA"/>
    <property type="match status" value="1"/>
</dbReference>
<evidence type="ECO:0000256" key="9">
    <source>
        <dbReference type="PIRNR" id="PIRNR006171"/>
    </source>
</evidence>
<gene>
    <name evidence="13" type="ORF">C8J48_1676</name>
</gene>
<dbReference type="Gene3D" id="3.40.50.2300">
    <property type="match status" value="1"/>
</dbReference>
<evidence type="ECO:0000256" key="8">
    <source>
        <dbReference type="ARBA" id="ARBA00023163"/>
    </source>
</evidence>
<dbReference type="SUPFAM" id="SSF52172">
    <property type="entry name" value="CheY-like"/>
    <property type="match status" value="1"/>
</dbReference>
<evidence type="ECO:0000256" key="1">
    <source>
        <dbReference type="ARBA" id="ARBA00004496"/>
    </source>
</evidence>
<dbReference type="InterPro" id="IPR001789">
    <property type="entry name" value="Sig_transdc_resp-reg_receiver"/>
</dbReference>
<protein>
    <recommendedName>
        <fullName evidence="9">Transcriptional regulatory protein</fullName>
    </recommendedName>
</protein>
<keyword evidence="7 9" id="KW-0010">Activator</keyword>
<feature type="coiled-coil region" evidence="11">
    <location>
        <begin position="108"/>
        <end position="135"/>
    </location>
</feature>
<evidence type="ECO:0000256" key="6">
    <source>
        <dbReference type="ARBA" id="ARBA00023125"/>
    </source>
</evidence>
<keyword evidence="2 9" id="KW-0963">Cytoplasm</keyword>
<evidence type="ECO:0000256" key="7">
    <source>
        <dbReference type="ARBA" id="ARBA00023159"/>
    </source>
</evidence>
<dbReference type="OrthoDB" id="9759232at2"/>
<dbReference type="SMART" id="SM00448">
    <property type="entry name" value="REC"/>
    <property type="match status" value="1"/>
</dbReference>
<proteinExistence type="predicted"/>
<dbReference type="PIRSF" id="PIRSF006171">
    <property type="entry name" value="RR_citrat_malat"/>
    <property type="match status" value="1"/>
</dbReference>
<evidence type="ECO:0000256" key="2">
    <source>
        <dbReference type="ARBA" id="ARBA00022490"/>
    </source>
</evidence>
<feature type="modified residue" description="4-aspartylphosphate" evidence="10">
    <location>
        <position position="54"/>
    </location>
</feature>
<reference evidence="13 14" key="1">
    <citation type="submission" date="2018-04" db="EMBL/GenBank/DDBJ databases">
        <title>Genomic Encyclopedia of Archaeal and Bacterial Type Strains, Phase II (KMG-II): from individual species to whole genera.</title>
        <authorList>
            <person name="Goeker M."/>
        </authorList>
    </citation>
    <scope>NUCLEOTIDE SEQUENCE [LARGE SCALE GENOMIC DNA]</scope>
    <source>
        <strain evidence="13 14">DSM 45169</strain>
    </source>
</reference>
<dbReference type="GO" id="GO:0005737">
    <property type="term" value="C:cytoplasm"/>
    <property type="evidence" value="ECO:0007669"/>
    <property type="project" value="UniProtKB-SubCell"/>
</dbReference>
<dbReference type="PANTHER" id="PTHR45526:SF1">
    <property type="entry name" value="TRANSCRIPTIONAL REGULATORY PROTEIN DCUR-RELATED"/>
    <property type="match status" value="1"/>
</dbReference>
<keyword evidence="14" id="KW-1185">Reference proteome</keyword>
<dbReference type="GO" id="GO:0003700">
    <property type="term" value="F:DNA-binding transcription factor activity"/>
    <property type="evidence" value="ECO:0007669"/>
    <property type="project" value="InterPro"/>
</dbReference>
<evidence type="ECO:0000259" key="12">
    <source>
        <dbReference type="PROSITE" id="PS50110"/>
    </source>
</evidence>
<comment type="subcellular location">
    <subcellularLocation>
        <location evidence="1 9">Cytoplasm</location>
    </subcellularLocation>
</comment>
<keyword evidence="11" id="KW-0175">Coiled coil</keyword>
<dbReference type="InterPro" id="IPR011006">
    <property type="entry name" value="CheY-like_superfamily"/>
</dbReference>
<dbReference type="GO" id="GO:0003677">
    <property type="term" value="F:DNA binding"/>
    <property type="evidence" value="ECO:0007669"/>
    <property type="project" value="UniProtKB-KW"/>
</dbReference>
<dbReference type="GO" id="GO:0000156">
    <property type="term" value="F:phosphorelay response regulator activity"/>
    <property type="evidence" value="ECO:0007669"/>
    <property type="project" value="TreeGrafter"/>
</dbReference>
<dbReference type="AlphaFoldDB" id="A0A2T4ZB03"/>
<dbReference type="Proteomes" id="UP000241639">
    <property type="component" value="Unassembled WGS sequence"/>
</dbReference>
<keyword evidence="5 9" id="KW-0805">Transcription regulation</keyword>
<sequence>MIQVLIVEDDPMVAEINRRYLESIDGFACAGVVSGVSEASAFLEKHVVHLVLLDIFMPGKNGLTLLSEIRNQERGVDVIVISAASDIASIKTALRLGAVDYLIKPFEFDRLLAALKAYQREHQLLSEQAELTQEKLDELLLHPSDKPAAMRELPKGLTKETLQRVVKAIPLMGDSYFSTEELADRVGISRVSMRKYLKFLTEIGYLSLELHYRPAGRPAHLYRLERTKTDKLDPYLENAD</sequence>
<dbReference type="RefSeq" id="WP_107725798.1">
    <property type="nucleotide sequence ID" value="NZ_PZZP01000001.1"/>
</dbReference>
<evidence type="ECO:0000313" key="13">
    <source>
        <dbReference type="EMBL" id="PTM59074.1"/>
    </source>
</evidence>
<dbReference type="SUPFAM" id="SSF46785">
    <property type="entry name" value="Winged helix' DNA-binding domain"/>
    <property type="match status" value="1"/>
</dbReference>
<comment type="caution">
    <text evidence="13">The sequence shown here is derived from an EMBL/GenBank/DDBJ whole genome shotgun (WGS) entry which is preliminary data.</text>
</comment>
<feature type="domain" description="Response regulatory" evidence="12">
    <location>
        <begin position="3"/>
        <end position="119"/>
    </location>
</feature>
<dbReference type="EMBL" id="PZZP01000001">
    <property type="protein sequence ID" value="PTM59074.1"/>
    <property type="molecule type" value="Genomic_DNA"/>
</dbReference>
<dbReference type="Pfam" id="PF00072">
    <property type="entry name" value="Response_reg"/>
    <property type="match status" value="1"/>
</dbReference>
<organism evidence="13 14">
    <name type="scientific">Desmospora activa DSM 45169</name>
    <dbReference type="NCBI Taxonomy" id="1121389"/>
    <lineage>
        <taxon>Bacteria</taxon>
        <taxon>Bacillati</taxon>
        <taxon>Bacillota</taxon>
        <taxon>Bacilli</taxon>
        <taxon>Bacillales</taxon>
        <taxon>Thermoactinomycetaceae</taxon>
        <taxon>Desmospora</taxon>
    </lineage>
</organism>
<dbReference type="CDD" id="cd19925">
    <property type="entry name" value="REC_citrate_TCS"/>
    <property type="match status" value="1"/>
</dbReference>
<evidence type="ECO:0000313" key="14">
    <source>
        <dbReference type="Proteomes" id="UP000241639"/>
    </source>
</evidence>
<evidence type="ECO:0000256" key="11">
    <source>
        <dbReference type="SAM" id="Coils"/>
    </source>
</evidence>
<dbReference type="PROSITE" id="PS50110">
    <property type="entry name" value="RESPONSE_REGULATORY"/>
    <property type="match status" value="1"/>
</dbReference>
<evidence type="ECO:0000256" key="5">
    <source>
        <dbReference type="ARBA" id="ARBA00023015"/>
    </source>
</evidence>
<dbReference type="InterPro" id="IPR036388">
    <property type="entry name" value="WH-like_DNA-bd_sf"/>
</dbReference>
<evidence type="ECO:0000256" key="3">
    <source>
        <dbReference type="ARBA" id="ARBA00022553"/>
    </source>
</evidence>
<name>A0A2T4ZB03_9BACL</name>
<keyword evidence="4 9" id="KW-0902">Two-component regulatory system</keyword>
<keyword evidence="6 9" id="KW-0238">DNA-binding</keyword>
<dbReference type="InterPro" id="IPR024187">
    <property type="entry name" value="Sig_transdc_resp-reg_cit/mal"/>
</dbReference>
<accession>A0A2T4ZB03</accession>
<evidence type="ECO:0000256" key="4">
    <source>
        <dbReference type="ARBA" id="ARBA00023012"/>
    </source>
</evidence>
<dbReference type="InterPro" id="IPR036390">
    <property type="entry name" value="WH_DNA-bd_sf"/>
</dbReference>
<dbReference type="InterPro" id="IPR051271">
    <property type="entry name" value="2C-system_Tx_regulators"/>
</dbReference>
<keyword evidence="8 9" id="KW-0804">Transcription</keyword>
<keyword evidence="3 10" id="KW-0597">Phosphoprotein</keyword>